<accession>A0A858RBZ3</accession>
<dbReference type="AlphaFoldDB" id="A0A858RBZ3"/>
<protein>
    <submittedName>
        <fullName evidence="1">Glycosyltransferase family 4 protein</fullName>
    </submittedName>
</protein>
<dbReference type="EMBL" id="CP051774">
    <property type="protein sequence ID" value="QJE94242.1"/>
    <property type="molecule type" value="Genomic_DNA"/>
</dbReference>
<keyword evidence="2" id="KW-1185">Reference proteome</keyword>
<evidence type="ECO:0000313" key="2">
    <source>
        <dbReference type="Proteomes" id="UP000501812"/>
    </source>
</evidence>
<reference evidence="1 2" key="1">
    <citation type="submission" date="2020-04" db="EMBL/GenBank/DDBJ databases">
        <title>Luteolibacter sp. G-1-1-1 isolated from soil.</title>
        <authorList>
            <person name="Dahal R.H."/>
        </authorList>
    </citation>
    <scope>NUCLEOTIDE SEQUENCE [LARGE SCALE GENOMIC DNA]</scope>
    <source>
        <strain evidence="1 2">G-1-1-1</strain>
    </source>
</reference>
<dbReference type="GO" id="GO:0016740">
    <property type="term" value="F:transferase activity"/>
    <property type="evidence" value="ECO:0007669"/>
    <property type="project" value="UniProtKB-KW"/>
</dbReference>
<name>A0A858RBZ3_9BACT</name>
<dbReference type="RefSeq" id="WP_169452463.1">
    <property type="nucleotide sequence ID" value="NZ_CP051774.1"/>
</dbReference>
<sequence>MSVPFCVAIVHYHLHRGGVTRVIHTASQCLTDAGVPHVILSGEPDESGTKLPVQIVDGLRYGTEAGGISGIQLVQAMRGAVSSMLGPLPVVWHFHNHSLGRNRVMADAVAILAEAGEAMVLQLHDFAEDGRPQNYPVIADTDTLYPHSPRIRQAFLNSRDRSYFISAGLPAAHSTLLPNAITPPAVLKPLENPPEHPLVLYPVRGIRRKNLGEIFLLAALSPKGTRYAVSLGPDNERWIPIHDEWVAFAEDTQLPVMLDVVGRLSPAPKAPRTFASWLRHSTHCLSTSVAEGFGLGFLEPITLGKPLLGRNLPAVTNDFAEAGIVAGRLYDRLLVPVEWVGRETLRQRLVRTLRVSLETYGLAMSNEHLERSFAAMLHKGHLDFGNLPEDLQRQVIHRILAGDGADSVLVEIRAETQPLRAWLRRTLKQTTPTAKPQDLLAYAPEAYGARLEKLYSTLIGTKPSAPEYLPKHKVLARFVKPGSFNFLCT</sequence>
<evidence type="ECO:0000313" key="1">
    <source>
        <dbReference type="EMBL" id="QJE94242.1"/>
    </source>
</evidence>
<dbReference type="Gene3D" id="3.40.50.2000">
    <property type="entry name" value="Glycogen Phosphorylase B"/>
    <property type="match status" value="2"/>
</dbReference>
<dbReference type="SUPFAM" id="SSF53756">
    <property type="entry name" value="UDP-Glycosyltransferase/glycogen phosphorylase"/>
    <property type="match status" value="1"/>
</dbReference>
<gene>
    <name evidence="1" type="ORF">HHL09_00065</name>
</gene>
<keyword evidence="1" id="KW-0808">Transferase</keyword>
<organism evidence="1 2">
    <name type="scientific">Luteolibacter luteus</name>
    <dbReference type="NCBI Taxonomy" id="2728835"/>
    <lineage>
        <taxon>Bacteria</taxon>
        <taxon>Pseudomonadati</taxon>
        <taxon>Verrucomicrobiota</taxon>
        <taxon>Verrucomicrobiia</taxon>
        <taxon>Verrucomicrobiales</taxon>
        <taxon>Verrucomicrobiaceae</taxon>
        <taxon>Luteolibacter</taxon>
    </lineage>
</organism>
<dbReference type="Proteomes" id="UP000501812">
    <property type="component" value="Chromosome"/>
</dbReference>
<dbReference type="KEGG" id="luo:HHL09_00065"/>
<proteinExistence type="predicted"/>